<dbReference type="AlphaFoldDB" id="A0A387H2U8"/>
<protein>
    <submittedName>
        <fullName evidence="2">Uncharacterized protein</fullName>
    </submittedName>
</protein>
<dbReference type="KEGG" id="shun:DWB77_00093"/>
<organism evidence="2 3">
    <name type="scientific">Streptomyces hundungensis</name>
    <dbReference type="NCBI Taxonomy" id="1077946"/>
    <lineage>
        <taxon>Bacteria</taxon>
        <taxon>Bacillati</taxon>
        <taxon>Actinomycetota</taxon>
        <taxon>Actinomycetes</taxon>
        <taxon>Kitasatosporales</taxon>
        <taxon>Streptomycetaceae</taxon>
        <taxon>Streptomyces</taxon>
    </lineage>
</organism>
<keyword evidence="3" id="KW-1185">Reference proteome</keyword>
<name>A0A387H2U8_9ACTN</name>
<evidence type="ECO:0000313" key="2">
    <source>
        <dbReference type="EMBL" id="AYG77986.1"/>
    </source>
</evidence>
<evidence type="ECO:0000256" key="1">
    <source>
        <dbReference type="SAM" id="Phobius"/>
    </source>
</evidence>
<dbReference type="Proteomes" id="UP000271554">
    <property type="component" value="Chromosome"/>
</dbReference>
<reference evidence="2 3" key="1">
    <citation type="submission" date="2018-10" db="EMBL/GenBank/DDBJ databases">
        <title>Relationship between Morphology and Antimicrobial Activity in Streptomyces.</title>
        <authorList>
            <person name="Kang H.J."/>
            <person name="Kim S.B."/>
        </authorList>
    </citation>
    <scope>NUCLEOTIDE SEQUENCE [LARGE SCALE GENOMIC DNA]</scope>
    <source>
        <strain evidence="2 3">BH38</strain>
    </source>
</reference>
<feature type="transmembrane region" description="Helical" evidence="1">
    <location>
        <begin position="21"/>
        <end position="42"/>
    </location>
</feature>
<gene>
    <name evidence="2" type="ORF">DWB77_00093</name>
</gene>
<evidence type="ECO:0000313" key="3">
    <source>
        <dbReference type="Proteomes" id="UP000271554"/>
    </source>
</evidence>
<keyword evidence="1" id="KW-1133">Transmembrane helix</keyword>
<keyword evidence="1" id="KW-0472">Membrane</keyword>
<proteinExistence type="predicted"/>
<sequence length="149" mass="15647">MNPTLIRRLMTRASRRDDRGSVPVFAALIIGPLLLLCGLLTIDAFGVLRAKQHADDLSVEAARAAQQAIDPAQAIPGTAFVADPAGAFAAARAYLAETGVTGTVHVTDAGRTVTVTVTGRYHAVFWPKTFTVHATSSATLLHGITQPDS</sequence>
<keyword evidence="1" id="KW-0812">Transmembrane</keyword>
<accession>A0A387H2U8</accession>
<dbReference type="EMBL" id="CP032698">
    <property type="protein sequence ID" value="AYG77986.1"/>
    <property type="molecule type" value="Genomic_DNA"/>
</dbReference>